<keyword evidence="1" id="KW-1133">Transmembrane helix</keyword>
<dbReference type="InterPro" id="IPR053824">
    <property type="entry name" value="DUF7010"/>
</dbReference>
<keyword evidence="1" id="KW-0472">Membrane</keyword>
<feature type="transmembrane region" description="Helical" evidence="1">
    <location>
        <begin position="157"/>
        <end position="176"/>
    </location>
</feature>
<dbReference type="EMBL" id="CP098400">
    <property type="protein sequence ID" value="URW80711.1"/>
    <property type="molecule type" value="Genomic_DNA"/>
</dbReference>
<proteinExistence type="predicted"/>
<feature type="transmembrane region" description="Helical" evidence="1">
    <location>
        <begin position="83"/>
        <end position="102"/>
    </location>
</feature>
<dbReference type="AlphaFoldDB" id="A0A9J6ZSK7"/>
<dbReference type="Proteomes" id="UP001056426">
    <property type="component" value="Chromosome"/>
</dbReference>
<dbReference type="KEGG" id="alkq:M9189_05015"/>
<dbReference type="Pfam" id="PF22765">
    <property type="entry name" value="DUF7010"/>
    <property type="match status" value="1"/>
</dbReference>
<keyword evidence="3" id="KW-1185">Reference proteome</keyword>
<name>A0A9J6ZSK7_9BACT</name>
<sequence length="189" mass="21728">MTKEALDKLRVRLSIKFKNGINFTLAGGIIWLLIAYVWTLKFNSYDKSVITFMVGALLLPLALLFSRLFKITWKDPSNPLQPLGLWLNLAQLFYFPFLIFALVKFPDYFVMVYAIITGAHFFPYAWFYKANAYAIFAGIIAIGTMLCGLLLPINMMFIIPMFVSISLIVLTVLLFFDTKNKQLLQNKEQ</sequence>
<feature type="transmembrane region" description="Helical" evidence="1">
    <location>
        <begin position="133"/>
        <end position="151"/>
    </location>
</feature>
<evidence type="ECO:0000256" key="1">
    <source>
        <dbReference type="SAM" id="Phobius"/>
    </source>
</evidence>
<feature type="transmembrane region" description="Helical" evidence="1">
    <location>
        <begin position="108"/>
        <end position="126"/>
    </location>
</feature>
<protein>
    <submittedName>
        <fullName evidence="2">Uncharacterized protein</fullName>
    </submittedName>
</protein>
<gene>
    <name evidence="2" type="ORF">M9189_05015</name>
</gene>
<organism evidence="2 3">
    <name type="scientific">Xiashengella succiniciproducens</name>
    <dbReference type="NCBI Taxonomy" id="2949635"/>
    <lineage>
        <taxon>Bacteria</taxon>
        <taxon>Pseudomonadati</taxon>
        <taxon>Bacteroidota</taxon>
        <taxon>Bacteroidia</taxon>
        <taxon>Marinilabiliales</taxon>
        <taxon>Marinilabiliaceae</taxon>
        <taxon>Xiashengella</taxon>
    </lineage>
</organism>
<evidence type="ECO:0000313" key="2">
    <source>
        <dbReference type="EMBL" id="URW80711.1"/>
    </source>
</evidence>
<reference evidence="2" key="1">
    <citation type="submission" date="2022-05" db="EMBL/GenBank/DDBJ databases">
        <authorList>
            <person name="Sun X."/>
        </authorList>
    </citation>
    <scope>NUCLEOTIDE SEQUENCE</scope>
    <source>
        <strain evidence="2">Ai-910</strain>
    </source>
</reference>
<evidence type="ECO:0000313" key="3">
    <source>
        <dbReference type="Proteomes" id="UP001056426"/>
    </source>
</evidence>
<reference evidence="2" key="2">
    <citation type="submission" date="2022-06" db="EMBL/GenBank/DDBJ databases">
        <title>Xiashengella guii gen. nov. sp. nov., a bacterium isolated form anaerobic digestion tank.</title>
        <authorList>
            <person name="Huang H."/>
        </authorList>
    </citation>
    <scope>NUCLEOTIDE SEQUENCE</scope>
    <source>
        <strain evidence="2">Ai-910</strain>
    </source>
</reference>
<keyword evidence="1" id="KW-0812">Transmembrane</keyword>
<dbReference type="RefSeq" id="WP_250725086.1">
    <property type="nucleotide sequence ID" value="NZ_CP098400.1"/>
</dbReference>
<feature type="transmembrane region" description="Helical" evidence="1">
    <location>
        <begin position="50"/>
        <end position="71"/>
    </location>
</feature>
<accession>A0A9J6ZSK7</accession>
<feature type="transmembrane region" description="Helical" evidence="1">
    <location>
        <begin position="20"/>
        <end position="38"/>
    </location>
</feature>